<keyword evidence="2" id="KW-0690">Ribosome biogenesis</keyword>
<keyword evidence="9" id="KW-1185">Reference proteome</keyword>
<sequence>MSEKRYKGGRFSLRVPPVFCGDGNLIAIPRGRRNLICFYNTVGNGEILYEFSLYLDDKNHEEDVITGLTSIAVEHFEFVVASTYSGSLSMFLIEENCSVDLRNNCNGALFPPYIVKQILGWKTDKKIIDLKNTENYIFVLVKDEDCDSINSSSHVSLYKIEINEIVGYINSKLRDCVNNESGYVNNFNNLNKMVSFSYGASNLTVSKDETLFCFTWKNILVIWTPKYKDKIIRFRHSEFILSVCLSEKNEFIATGDAYGRLTYWFLPSINTEEWSKMWNEAPFVTEKNSVDEMIYKYGIKTSMSHWHSHELKALSIIPESDVVISGGEEAVLVLWRQNDNSGSFSKKNLNDFRKHNNGSRQFIPRLGAPIYTITTYIRRIKRTSNNENTSFISEKITDIETRNSNKKDYSFKSSLPQLISGIVCSDNSIKIIDLVHTKIINCIYGISTPFSCIKKSPQNTTLSSEDVYRNSFDMLVCNMKLVDTKFLNPSRLLVSIIGNPFRLQIHDVINDLWVSSVTCRSEETYVSGVGEGLSSSKLYKYKRSTTKDNCELEGNSARIFISNAYFSNNGDFVVTVECQKYDHLNGNKRTYNLKFWRIEHVLGTENSFKFNIISKYQAAHIDEVISIQEILSAKQIDKFEKNDNISNEESSLIDGICFLTITKNCEIKCWTYKEHIKEWINFSIIGGCSDKTAYSACFNDFFDKLLISTSNGILVYNWSKHNCILFETSCIQYKIGNDEQNCVQDDFQIISLTGEGNSQFILGFSTKYRKLVLWDINTLELITELDIKQELDGKNVSIKDKTVNYYKLKEIQNSQKIHLYTKKNVSFKFAITSKNGSVLLFNLFNEKSTSNKKVKSFKIKLIKKVNVNIQNEIDVIDSAIQYVLCGSKISFYIVLLLSSCEIYSELVESLERLDSKTHIEVKDKDEHILDIRDSISRMYISSSNNTQKGRDETVSGYGYNKNFVSNSFSEVSDAVKDIISGKFKDDISHNTLDSDSVDSSLSTLFSIQETAQSMKLNKHLNVERISENLNTFMCPSAQNLLWNILTDSFSGTTNNGDLSLLSNKKLADLRIRYFVEKPNHLSLSNDSKEKDHEHGNKDNIVDEQILYGLSLRPTQTQKLQSILKKATTFVT</sequence>
<evidence type="ECO:0000256" key="3">
    <source>
        <dbReference type="ARBA" id="ARBA00022552"/>
    </source>
</evidence>
<dbReference type="AlphaFoldDB" id="A0AAV9Y0K8"/>
<dbReference type="InterPro" id="IPR036322">
    <property type="entry name" value="WD40_repeat_dom_sf"/>
</dbReference>
<evidence type="ECO:0000256" key="5">
    <source>
        <dbReference type="ARBA" id="ARBA00022737"/>
    </source>
</evidence>
<evidence type="ECO:0000256" key="2">
    <source>
        <dbReference type="ARBA" id="ARBA00022517"/>
    </source>
</evidence>
<keyword evidence="4" id="KW-0853">WD repeat</keyword>
<evidence type="ECO:0000313" key="9">
    <source>
        <dbReference type="Proteomes" id="UP001311799"/>
    </source>
</evidence>
<gene>
    <name evidence="8" type="ORF">RS030_162447</name>
</gene>
<dbReference type="GO" id="GO:0006364">
    <property type="term" value="P:rRNA processing"/>
    <property type="evidence" value="ECO:0007669"/>
    <property type="project" value="UniProtKB-KW"/>
</dbReference>
<evidence type="ECO:0000256" key="4">
    <source>
        <dbReference type="ARBA" id="ARBA00022574"/>
    </source>
</evidence>
<evidence type="ECO:0000256" key="1">
    <source>
        <dbReference type="ARBA" id="ARBA00004604"/>
    </source>
</evidence>
<dbReference type="InterPro" id="IPR053826">
    <property type="entry name" value="WDR75"/>
</dbReference>
<dbReference type="SUPFAM" id="SSF50978">
    <property type="entry name" value="WD40 repeat-like"/>
    <property type="match status" value="2"/>
</dbReference>
<dbReference type="GO" id="GO:0003723">
    <property type="term" value="F:RNA binding"/>
    <property type="evidence" value="ECO:0007669"/>
    <property type="project" value="InterPro"/>
</dbReference>
<dbReference type="GO" id="GO:0045943">
    <property type="term" value="P:positive regulation of transcription by RNA polymerase I"/>
    <property type="evidence" value="ECO:0007669"/>
    <property type="project" value="InterPro"/>
</dbReference>
<name>A0AAV9Y0K8_9CRYT</name>
<evidence type="ECO:0000313" key="8">
    <source>
        <dbReference type="EMBL" id="KAK6590339.1"/>
    </source>
</evidence>
<dbReference type="GO" id="GO:0032040">
    <property type="term" value="C:small-subunit processome"/>
    <property type="evidence" value="ECO:0007669"/>
    <property type="project" value="InterPro"/>
</dbReference>
<keyword evidence="6" id="KW-0804">Transcription</keyword>
<dbReference type="PANTHER" id="PTHR44215:SF1">
    <property type="entry name" value="WD REPEAT-CONTAINING PROTEIN 75"/>
    <property type="match status" value="1"/>
</dbReference>
<evidence type="ECO:0000256" key="6">
    <source>
        <dbReference type="ARBA" id="ARBA00023163"/>
    </source>
</evidence>
<keyword evidence="3" id="KW-0698">rRNA processing</keyword>
<comment type="caution">
    <text evidence="8">The sequence shown here is derived from an EMBL/GenBank/DDBJ whole genome shotgun (WGS) entry which is preliminary data.</text>
</comment>
<dbReference type="PANTHER" id="PTHR44215">
    <property type="entry name" value="WD REPEAT-CONTAINING PROTEIN 75"/>
    <property type="match status" value="1"/>
</dbReference>
<dbReference type="Proteomes" id="UP001311799">
    <property type="component" value="Unassembled WGS sequence"/>
</dbReference>
<comment type="subcellular location">
    <subcellularLocation>
        <location evidence="1">Nucleus</location>
        <location evidence="1">Nucleolus</location>
    </subcellularLocation>
</comment>
<dbReference type="GO" id="GO:2000234">
    <property type="term" value="P:positive regulation of rRNA processing"/>
    <property type="evidence" value="ECO:0007669"/>
    <property type="project" value="TreeGrafter"/>
</dbReference>
<proteinExistence type="predicted"/>
<dbReference type="EMBL" id="JAWDEY010000007">
    <property type="protein sequence ID" value="KAK6590339.1"/>
    <property type="molecule type" value="Genomic_DNA"/>
</dbReference>
<accession>A0AAV9Y0K8</accession>
<dbReference type="Gene3D" id="2.130.10.10">
    <property type="entry name" value="YVTN repeat-like/Quinoprotein amine dehydrogenase"/>
    <property type="match status" value="1"/>
</dbReference>
<organism evidence="8 9">
    <name type="scientific">Cryptosporidium xiaoi</name>
    <dbReference type="NCBI Taxonomy" id="659607"/>
    <lineage>
        <taxon>Eukaryota</taxon>
        <taxon>Sar</taxon>
        <taxon>Alveolata</taxon>
        <taxon>Apicomplexa</taxon>
        <taxon>Conoidasida</taxon>
        <taxon>Coccidia</taxon>
        <taxon>Eucoccidiorida</taxon>
        <taxon>Eimeriorina</taxon>
        <taxon>Cryptosporidiidae</taxon>
        <taxon>Cryptosporidium</taxon>
    </lineage>
</organism>
<protein>
    <submittedName>
        <fullName evidence="8">WD40 repeat</fullName>
    </submittedName>
</protein>
<keyword evidence="7" id="KW-0539">Nucleus</keyword>
<dbReference type="InterPro" id="IPR015943">
    <property type="entry name" value="WD40/YVTN_repeat-like_dom_sf"/>
</dbReference>
<reference evidence="8 9" key="1">
    <citation type="submission" date="2023-10" db="EMBL/GenBank/DDBJ databases">
        <title>Comparative genomics analysis reveals potential genetic determinants of host preference in Cryptosporidium xiaoi.</title>
        <authorList>
            <person name="Xiao L."/>
            <person name="Li J."/>
        </authorList>
    </citation>
    <scope>NUCLEOTIDE SEQUENCE [LARGE SCALE GENOMIC DNA]</scope>
    <source>
        <strain evidence="8 9">52996</strain>
    </source>
</reference>
<keyword evidence="5" id="KW-0677">Repeat</keyword>
<evidence type="ECO:0000256" key="7">
    <source>
        <dbReference type="ARBA" id="ARBA00023242"/>
    </source>
</evidence>